<dbReference type="EMBL" id="JAOB01000034">
    <property type="protein sequence ID" value="EUA52161.1"/>
    <property type="molecule type" value="Genomic_DNA"/>
</dbReference>
<gene>
    <name evidence="2" type="ORF">I553_10431</name>
</gene>
<accession>X8C8N4</accession>
<sequence>MHPIVHGLPAANSPSSECCFQIDQRISGANSSNTARASPMAMSHRRARDRSVEVLGERHVGPGITHRRLA</sequence>
<feature type="compositionally biased region" description="Basic and acidic residues" evidence="1">
    <location>
        <begin position="49"/>
        <end position="60"/>
    </location>
</feature>
<protein>
    <submittedName>
        <fullName evidence="2">Uncharacterized protein</fullName>
    </submittedName>
</protein>
<proteinExistence type="predicted"/>
<reference evidence="2" key="1">
    <citation type="submission" date="2014-01" db="EMBL/GenBank/DDBJ databases">
        <authorList>
            <person name="Brown-Elliot B."/>
            <person name="Wallace R."/>
            <person name="Lenaerts A."/>
            <person name="Ordway D."/>
            <person name="DeGroote M.A."/>
            <person name="Parker T."/>
            <person name="Sizemore C."/>
            <person name="Tallon L.J."/>
            <person name="Sadzewicz L.K."/>
            <person name="Sengamalay N."/>
            <person name="Fraser C.M."/>
            <person name="Hine E."/>
            <person name="Shefchek K.A."/>
            <person name="Das S.P."/>
            <person name="Tettelin H."/>
        </authorList>
    </citation>
    <scope>NUCLEOTIDE SEQUENCE [LARGE SCALE GENOMIC DNA]</scope>
    <source>
        <strain evidence="2">4042</strain>
    </source>
</reference>
<feature type="region of interest" description="Disordered" evidence="1">
    <location>
        <begin position="30"/>
        <end position="70"/>
    </location>
</feature>
<name>X8C8N4_MYCXE</name>
<evidence type="ECO:0000256" key="1">
    <source>
        <dbReference type="SAM" id="MobiDB-lite"/>
    </source>
</evidence>
<dbReference type="AlphaFoldDB" id="X8C8N4"/>
<comment type="caution">
    <text evidence="2">The sequence shown here is derived from an EMBL/GenBank/DDBJ whole genome shotgun (WGS) entry which is preliminary data.</text>
</comment>
<evidence type="ECO:0000313" key="2">
    <source>
        <dbReference type="EMBL" id="EUA52161.1"/>
    </source>
</evidence>
<organism evidence="2">
    <name type="scientific">Mycobacterium xenopi 4042</name>
    <dbReference type="NCBI Taxonomy" id="1299334"/>
    <lineage>
        <taxon>Bacteria</taxon>
        <taxon>Bacillati</taxon>
        <taxon>Actinomycetota</taxon>
        <taxon>Actinomycetes</taxon>
        <taxon>Mycobacteriales</taxon>
        <taxon>Mycobacteriaceae</taxon>
        <taxon>Mycobacterium</taxon>
    </lineage>
</organism>